<proteinExistence type="predicted"/>
<dbReference type="AlphaFoldDB" id="A0A9N9XQA8"/>
<keyword evidence="1" id="KW-0812">Transmembrane</keyword>
<evidence type="ECO:0000313" key="2">
    <source>
        <dbReference type="EMBL" id="CAG9860778.1"/>
    </source>
</evidence>
<feature type="transmembrane region" description="Helical" evidence="1">
    <location>
        <begin position="169"/>
        <end position="188"/>
    </location>
</feature>
<sequence>MLGAILLFLNYVEGDWVEIAPVRNGKNSSIISTPSFYHTTPDYESIMRAPVSTNVVITTPAYENYEDHTFIEKQFMENNVYSKQSLFSEGHKSDLPVGGFFAFLQIIQENLLKSASHGNKISVLKNLRDTLLSNLYTHISILWKNPKGNPRARGLKDDDHEMDFPSNEGALMTIGFLTFGVFLIKLVIKLVQALKSKYANSVTTTTTTAATLVFLKRKKREEFTEKTAKITAFIDELPY</sequence>
<organism evidence="2 3">
    <name type="scientific">Phyllotreta striolata</name>
    <name type="common">Striped flea beetle</name>
    <name type="synonym">Crioceris striolata</name>
    <dbReference type="NCBI Taxonomy" id="444603"/>
    <lineage>
        <taxon>Eukaryota</taxon>
        <taxon>Metazoa</taxon>
        <taxon>Ecdysozoa</taxon>
        <taxon>Arthropoda</taxon>
        <taxon>Hexapoda</taxon>
        <taxon>Insecta</taxon>
        <taxon>Pterygota</taxon>
        <taxon>Neoptera</taxon>
        <taxon>Endopterygota</taxon>
        <taxon>Coleoptera</taxon>
        <taxon>Polyphaga</taxon>
        <taxon>Cucujiformia</taxon>
        <taxon>Chrysomeloidea</taxon>
        <taxon>Chrysomelidae</taxon>
        <taxon>Galerucinae</taxon>
        <taxon>Alticini</taxon>
        <taxon>Phyllotreta</taxon>
    </lineage>
</organism>
<gene>
    <name evidence="2" type="ORF">PHYEVI_LOCUS7127</name>
</gene>
<protein>
    <submittedName>
        <fullName evidence="2">Uncharacterized protein</fullName>
    </submittedName>
</protein>
<dbReference type="EMBL" id="OU900096">
    <property type="protein sequence ID" value="CAG9860778.1"/>
    <property type="molecule type" value="Genomic_DNA"/>
</dbReference>
<dbReference type="Proteomes" id="UP001153712">
    <property type="component" value="Chromosome 3"/>
</dbReference>
<reference evidence="2" key="1">
    <citation type="submission" date="2022-01" db="EMBL/GenBank/DDBJ databases">
        <authorList>
            <person name="King R."/>
        </authorList>
    </citation>
    <scope>NUCLEOTIDE SEQUENCE</scope>
</reference>
<keyword evidence="1" id="KW-0472">Membrane</keyword>
<keyword evidence="3" id="KW-1185">Reference proteome</keyword>
<dbReference type="OrthoDB" id="7675048at2759"/>
<accession>A0A9N9XQA8</accession>
<keyword evidence="1" id="KW-1133">Transmembrane helix</keyword>
<name>A0A9N9XQA8_PHYSR</name>
<evidence type="ECO:0000313" key="3">
    <source>
        <dbReference type="Proteomes" id="UP001153712"/>
    </source>
</evidence>
<evidence type="ECO:0000256" key="1">
    <source>
        <dbReference type="SAM" id="Phobius"/>
    </source>
</evidence>